<feature type="domain" description="SEC7" evidence="4">
    <location>
        <begin position="498"/>
        <end position="690"/>
    </location>
</feature>
<sequence length="1481" mass="161859">MSARLASPPFSHHPALRRLLLLRGSQSSLDAGACRTDSLGLLRHPPSSSRLPPSLSILGDNAPARPQPYDGPQPRRTRNVSPLNPIPLRRSRRRVNGSKRYSAIFPSSTSRHSEHVPRPSSPSATQLARRQSDSGPSSRIDEAESDAVQPTIAERLDEQTENATATPPETPTERRQSLRRNRFSMLRFRHASDPQLSSSYAQADPDAPPVPPLPPPPTIITTAPTNPDLEKSAPRKNKLKIPLSRKPSQEALAESRNSAGSGKTDFSMQSSGSSQAVGPNLGTSRTSHEEPGRLSTSSIRSGGTLHASERDARFSESSRSERSFGDRGPDRGLFQTTSKTESSHSQKKFRMPRLMKSRGPLFPLPAKPPPQGTSNSLSGDTTRRSSMDPNNPNPDHLSPLPSPTHSSAKLSSPKAGHTAPPLSRKDSITSARSVNSSSSAKGRHGPRRRGRLSTLNSLADIRRDDHQSSPNLASSGRTSTSTSGRKSFGDIFNLSHRLRQGSEPPVPRDGYPASGGPGTPASESKNGSYPVSRDVSSYPEREEGDTPATYLSRLQETVPKGAIAAILSKSDDEFYKVALRKYMRTFSFFGEPIDMAIRKLLLEVELPKETQQIDRVLQSFSDRYHECNPGIFASTDQAYFIAFSILILHTDVFNKNNKRKMQKQDYVRNSRVDGISEDILECFYENISYTPFIHVEDELNLSGRQFSKPRNALLKAASSDHLSRASKEPVDPYAVILDGKLDTLRPTLKDVMDLEDTYSFAGAGELQDIEALHRAFSKSAILQIVSARSRPDAFMTQTSIDNPAESHPGLVDIKVAKVGLLWRKDPKKKRTRSPWQEWGALLTSSQLYFFRDLNWTKSLMAQYESQQKRKSRSPVVFTPPIVEFKPDAIMSTSDAVALIDSSYKRHKHAFLLVRHNGLEEIFLANSEADMHDWLAKLNYAATFRTTGVPMKGSIGTRYEGQRRSVSRVDSTASDRSSHHGDASTASGEYDPRLAEEMSAARRQLMEQRIAEANDKLSNCQKQLDDLLRNARHLQVLTPVSTRAREQVILAAGRMSAKLKWVRLDIWRTKCYKHVLSLDLGLEEKQAGESQKRASYATTSKTASSGPSQPSLASYTTAPEGNDTSTGAPTSQEEPKSPGNQASPTSSSPEARRVSVSTGALSLGETMERAPSNARAKKPEREPSVLSSRSKAEVSSMGSLSSKLASSSANVDDGEELVLREAGLLGVDGPTNVSKHSEKGDEVDKNEKPGDDKVEPVVGEPRGRNRRSLQRSLRDAHHGLNHQRSKKGQRDSGSSAATDHPAGAGEGEGLSRKDTNFTFHGKKASVVTLGSEWQNMSAEERLKMRKPTPTEEPRAPESHSNGDSNESVRSPSVNSGRPHSIRSASTATARSSRFVDNPPVADEIPEVPPLDGVKEQARNDGTVVPSESKNATTPSTSAKEDGRGDDSHGATDDASPKEDELAEHVATQEQATHSPHEQAVTA</sequence>
<evidence type="ECO:0000313" key="5">
    <source>
        <dbReference type="EMBL" id="KKA21165.1"/>
    </source>
</evidence>
<feature type="compositionally biased region" description="Polar residues" evidence="2">
    <location>
        <begin position="121"/>
        <end position="137"/>
    </location>
</feature>
<feature type="region of interest" description="Disordered" evidence="2">
    <location>
        <begin position="192"/>
        <end position="546"/>
    </location>
</feature>
<feature type="compositionally biased region" description="Low complexity" evidence="2">
    <location>
        <begin position="428"/>
        <end position="439"/>
    </location>
</feature>
<dbReference type="GO" id="GO:0032012">
    <property type="term" value="P:regulation of ARF protein signal transduction"/>
    <property type="evidence" value="ECO:0007669"/>
    <property type="project" value="InterPro"/>
</dbReference>
<feature type="compositionally biased region" description="Polar residues" evidence="2">
    <location>
        <begin position="255"/>
        <end position="285"/>
    </location>
</feature>
<feature type="compositionally biased region" description="Pro residues" evidence="2">
    <location>
        <begin position="206"/>
        <end position="218"/>
    </location>
</feature>
<dbReference type="SMART" id="SM00233">
    <property type="entry name" value="PH"/>
    <property type="match status" value="1"/>
</dbReference>
<feature type="region of interest" description="Disordered" evidence="2">
    <location>
        <begin position="37"/>
        <end position="148"/>
    </location>
</feature>
<protein>
    <submittedName>
        <fullName evidence="5">Guanyl-nucleotide exchange factor</fullName>
    </submittedName>
</protein>
<evidence type="ECO:0000259" key="3">
    <source>
        <dbReference type="PROSITE" id="PS50003"/>
    </source>
</evidence>
<dbReference type="Pfam" id="PF01369">
    <property type="entry name" value="Sec7"/>
    <property type="match status" value="1"/>
</dbReference>
<gene>
    <name evidence="5" type="ORF">T310_4818</name>
</gene>
<dbReference type="InterPro" id="IPR011993">
    <property type="entry name" value="PH-like_dom_sf"/>
</dbReference>
<feature type="compositionally biased region" description="Basic and acidic residues" evidence="2">
    <location>
        <begin position="1437"/>
        <end position="1462"/>
    </location>
</feature>
<dbReference type="PANTHER" id="PTHR10663:SF405">
    <property type="entry name" value="ARF GUANINE NUCLEOTIDE EXCHANGE FACTOR SYT1"/>
    <property type="match status" value="1"/>
</dbReference>
<feature type="compositionally biased region" description="Low complexity" evidence="2">
    <location>
        <begin position="1093"/>
        <end position="1104"/>
    </location>
</feature>
<dbReference type="STRING" id="1408163.A0A0F4YSV4"/>
<dbReference type="InterPro" id="IPR000904">
    <property type="entry name" value="Sec7_dom"/>
</dbReference>
<keyword evidence="6" id="KW-1185">Reference proteome</keyword>
<dbReference type="FunFam" id="1.10.1000.11:FF:000002">
    <property type="entry name" value="Cytohesin 1"/>
    <property type="match status" value="1"/>
</dbReference>
<evidence type="ECO:0000313" key="6">
    <source>
        <dbReference type="Proteomes" id="UP000053958"/>
    </source>
</evidence>
<dbReference type="SUPFAM" id="SSF48425">
    <property type="entry name" value="Sec7 domain"/>
    <property type="match status" value="1"/>
</dbReference>
<comment type="caution">
    <text evidence="5">The sequence shown here is derived from an EMBL/GenBank/DDBJ whole genome shotgun (WGS) entry which is preliminary data.</text>
</comment>
<feature type="region of interest" description="Disordered" evidence="2">
    <location>
        <begin position="1084"/>
        <end position="1481"/>
    </location>
</feature>
<feature type="compositionally biased region" description="Basic and acidic residues" evidence="2">
    <location>
        <begin position="1234"/>
        <end position="1254"/>
    </location>
</feature>
<feature type="compositionally biased region" description="Basic and acidic residues" evidence="2">
    <location>
        <begin position="1337"/>
        <end position="1356"/>
    </location>
</feature>
<evidence type="ECO:0000256" key="2">
    <source>
        <dbReference type="SAM" id="MobiDB-lite"/>
    </source>
</evidence>
<evidence type="ECO:0000256" key="1">
    <source>
        <dbReference type="SAM" id="Coils"/>
    </source>
</evidence>
<feature type="compositionally biased region" description="Low complexity" evidence="2">
    <location>
        <begin position="394"/>
        <end position="407"/>
    </location>
</feature>
<dbReference type="SUPFAM" id="SSF50729">
    <property type="entry name" value="PH domain-like"/>
    <property type="match status" value="1"/>
</dbReference>
<name>A0A0F4YSV4_RASE3</name>
<dbReference type="EMBL" id="LASV01000199">
    <property type="protein sequence ID" value="KKA21165.1"/>
    <property type="molecule type" value="Genomic_DNA"/>
</dbReference>
<feature type="compositionally biased region" description="Low complexity" evidence="2">
    <location>
        <begin position="474"/>
        <end position="485"/>
    </location>
</feature>
<dbReference type="Gene3D" id="2.30.29.30">
    <property type="entry name" value="Pleckstrin-homology domain (PH domain)/Phosphotyrosine-binding domain (PTB)"/>
    <property type="match status" value="1"/>
</dbReference>
<dbReference type="Proteomes" id="UP000053958">
    <property type="component" value="Unassembled WGS sequence"/>
</dbReference>
<dbReference type="CDD" id="cd00171">
    <property type="entry name" value="Sec7"/>
    <property type="match status" value="1"/>
</dbReference>
<dbReference type="InterPro" id="IPR001849">
    <property type="entry name" value="PH_domain"/>
</dbReference>
<feature type="compositionally biased region" description="Pro residues" evidence="2">
    <location>
        <begin position="362"/>
        <end position="371"/>
    </location>
</feature>
<feature type="compositionally biased region" description="Basic residues" evidence="2">
    <location>
        <begin position="441"/>
        <end position="451"/>
    </location>
</feature>
<feature type="compositionally biased region" description="Polar residues" evidence="2">
    <location>
        <begin position="1357"/>
        <end position="1376"/>
    </location>
</feature>
<dbReference type="Gene3D" id="1.10.1000.11">
    <property type="entry name" value="Arf Nucleotide-binding Site Opener,domain 2"/>
    <property type="match status" value="1"/>
</dbReference>
<feature type="compositionally biased region" description="Low complexity" evidence="2">
    <location>
        <begin position="1381"/>
        <end position="1391"/>
    </location>
</feature>
<feature type="compositionally biased region" description="Low complexity" evidence="2">
    <location>
        <begin position="1194"/>
        <end position="1208"/>
    </location>
</feature>
<dbReference type="GO" id="GO:0005085">
    <property type="term" value="F:guanyl-nucleotide exchange factor activity"/>
    <property type="evidence" value="ECO:0007669"/>
    <property type="project" value="InterPro"/>
</dbReference>
<dbReference type="InterPro" id="IPR023394">
    <property type="entry name" value="Sec7_C_sf"/>
</dbReference>
<dbReference type="PROSITE" id="PS50190">
    <property type="entry name" value="SEC7"/>
    <property type="match status" value="1"/>
</dbReference>
<proteinExistence type="predicted"/>
<keyword evidence="1" id="KW-0175">Coiled coil</keyword>
<feature type="domain" description="PH" evidence="3">
    <location>
        <begin position="814"/>
        <end position="942"/>
    </location>
</feature>
<feature type="coiled-coil region" evidence="1">
    <location>
        <begin position="1002"/>
        <end position="1036"/>
    </location>
</feature>
<dbReference type="GeneID" id="25317165"/>
<feature type="region of interest" description="Disordered" evidence="2">
    <location>
        <begin position="951"/>
        <end position="991"/>
    </location>
</feature>
<organism evidence="5 6">
    <name type="scientific">Rasamsonia emersonii (strain ATCC 16479 / CBS 393.64 / IMI 116815)</name>
    <dbReference type="NCBI Taxonomy" id="1408163"/>
    <lineage>
        <taxon>Eukaryota</taxon>
        <taxon>Fungi</taxon>
        <taxon>Dikarya</taxon>
        <taxon>Ascomycota</taxon>
        <taxon>Pezizomycotina</taxon>
        <taxon>Eurotiomycetes</taxon>
        <taxon>Eurotiomycetidae</taxon>
        <taxon>Eurotiales</taxon>
        <taxon>Trichocomaceae</taxon>
        <taxon>Rasamsonia</taxon>
    </lineage>
</organism>
<feature type="compositionally biased region" description="Basic residues" evidence="2">
    <location>
        <begin position="345"/>
        <end position="356"/>
    </location>
</feature>
<feature type="compositionally biased region" description="Basic and acidic residues" evidence="2">
    <location>
        <begin position="307"/>
        <end position="330"/>
    </location>
</feature>
<feature type="compositionally biased region" description="Low complexity" evidence="2">
    <location>
        <begin position="38"/>
        <end position="59"/>
    </location>
</feature>
<accession>A0A0F4YSV4</accession>
<dbReference type="RefSeq" id="XP_013327777.1">
    <property type="nucleotide sequence ID" value="XM_013472323.1"/>
</dbReference>
<feature type="compositionally biased region" description="Polar residues" evidence="2">
    <location>
        <begin position="1105"/>
        <end position="1159"/>
    </location>
</feature>
<dbReference type="PROSITE" id="PS50003">
    <property type="entry name" value="PH_DOMAIN"/>
    <property type="match status" value="1"/>
</dbReference>
<reference evidence="5 6" key="1">
    <citation type="submission" date="2015-04" db="EMBL/GenBank/DDBJ databases">
        <authorList>
            <person name="Heijne W.H."/>
            <person name="Fedorova N.D."/>
            <person name="Nierman W.C."/>
            <person name="Vollebregt A.W."/>
            <person name="Zhao Z."/>
            <person name="Wu L."/>
            <person name="Kumar M."/>
            <person name="Stam H."/>
            <person name="van den Berg M.A."/>
            <person name="Pel H.J."/>
        </authorList>
    </citation>
    <scope>NUCLEOTIDE SEQUENCE [LARGE SCALE GENOMIC DNA]</scope>
    <source>
        <strain evidence="5 6">CBS 393.64</strain>
    </source>
</reference>
<dbReference type="PANTHER" id="PTHR10663">
    <property type="entry name" value="GUANYL-NUCLEOTIDE EXCHANGE FACTOR"/>
    <property type="match status" value="1"/>
</dbReference>
<feature type="compositionally biased region" description="Polar residues" evidence="2">
    <location>
        <begin position="1424"/>
        <end position="1436"/>
    </location>
</feature>
<evidence type="ECO:0000259" key="4">
    <source>
        <dbReference type="PROSITE" id="PS50190"/>
    </source>
</evidence>
<dbReference type="OrthoDB" id="430364at2759"/>
<dbReference type="SMART" id="SM00222">
    <property type="entry name" value="Sec7"/>
    <property type="match status" value="1"/>
</dbReference>
<dbReference type="InterPro" id="IPR035999">
    <property type="entry name" value="Sec7_dom_sf"/>
</dbReference>
<feature type="region of interest" description="Disordered" evidence="2">
    <location>
        <begin position="157"/>
        <end position="176"/>
    </location>
</feature>